<dbReference type="InterPro" id="IPR036663">
    <property type="entry name" value="Fumarylacetoacetase_C_sf"/>
</dbReference>
<dbReference type="EC" id="4.2.1.80" evidence="3"/>
<gene>
    <name evidence="3" type="ORF">F4694_004856</name>
</gene>
<dbReference type="Pfam" id="PF01557">
    <property type="entry name" value="FAA_hydrolase"/>
    <property type="match status" value="1"/>
</dbReference>
<dbReference type="AlphaFoldDB" id="A0A852TIN4"/>
<comment type="caution">
    <text evidence="3">The sequence shown here is derived from an EMBL/GenBank/DDBJ whole genome shotgun (WGS) entry which is preliminary data.</text>
</comment>
<accession>A0A852TIN4</accession>
<dbReference type="GO" id="GO:0008684">
    <property type="term" value="F:2-oxopent-4-enoate hydratase activity"/>
    <property type="evidence" value="ECO:0007669"/>
    <property type="project" value="UniProtKB-EC"/>
</dbReference>
<dbReference type="GO" id="GO:0005737">
    <property type="term" value="C:cytoplasm"/>
    <property type="evidence" value="ECO:0007669"/>
    <property type="project" value="TreeGrafter"/>
</dbReference>
<keyword evidence="1 3" id="KW-0456">Lyase</keyword>
<name>A0A852TIN4_9BACI</name>
<dbReference type="InterPro" id="IPR050772">
    <property type="entry name" value="Hydratase-Decarb/MhpD_sf"/>
</dbReference>
<dbReference type="Proteomes" id="UP000548423">
    <property type="component" value="Unassembled WGS sequence"/>
</dbReference>
<proteinExistence type="predicted"/>
<evidence type="ECO:0000259" key="2">
    <source>
        <dbReference type="Pfam" id="PF01557"/>
    </source>
</evidence>
<evidence type="ECO:0000256" key="1">
    <source>
        <dbReference type="ARBA" id="ARBA00023239"/>
    </source>
</evidence>
<reference evidence="4" key="2">
    <citation type="submission" date="2020-08" db="EMBL/GenBank/DDBJ databases">
        <title>The Agave Microbiome: Exploring the role of microbial communities in plant adaptations to desert environments.</title>
        <authorList>
            <person name="Partida-Martinez L.P."/>
        </authorList>
    </citation>
    <scope>NUCLEOTIDE SEQUENCE [LARGE SCALE GENOMIC DNA]</scope>
    <source>
        <strain evidence="4">AT2.8</strain>
    </source>
</reference>
<evidence type="ECO:0000313" key="3">
    <source>
        <dbReference type="EMBL" id="NYE08015.1"/>
    </source>
</evidence>
<evidence type="ECO:0000313" key="4">
    <source>
        <dbReference type="Proteomes" id="UP000548423"/>
    </source>
</evidence>
<dbReference type="PANTHER" id="PTHR30143">
    <property type="entry name" value="ACID HYDRATASE"/>
    <property type="match status" value="1"/>
</dbReference>
<protein>
    <submittedName>
        <fullName evidence="3">2-keto-4-pentenoate hydratase</fullName>
        <ecNumber evidence="3">4.2.1.80</ecNumber>
    </submittedName>
</protein>
<dbReference type="PANTHER" id="PTHR30143:SF0">
    <property type="entry name" value="2-KETO-4-PENTENOATE HYDRATASE"/>
    <property type="match status" value="1"/>
</dbReference>
<reference evidence="4" key="1">
    <citation type="submission" date="2020-07" db="EMBL/GenBank/DDBJ databases">
        <authorList>
            <person name="Partida-Martinez L."/>
            <person name="Huntemann M."/>
            <person name="Clum A."/>
            <person name="Wang J."/>
            <person name="Palaniappan K."/>
            <person name="Ritter S."/>
            <person name="Chen I.-M."/>
            <person name="Stamatis D."/>
            <person name="Reddy T."/>
            <person name="O'Malley R."/>
            <person name="Daum C."/>
            <person name="Shapiro N."/>
            <person name="Ivanova N."/>
            <person name="Kyrpides N."/>
            <person name="Woyke T."/>
        </authorList>
    </citation>
    <scope>NUCLEOTIDE SEQUENCE [LARGE SCALE GENOMIC DNA]</scope>
    <source>
        <strain evidence="4">AT2.8</strain>
    </source>
</reference>
<dbReference type="EMBL" id="JACCBX010000011">
    <property type="protein sequence ID" value="NYE08015.1"/>
    <property type="molecule type" value="Genomic_DNA"/>
</dbReference>
<dbReference type="Gene3D" id="3.90.850.10">
    <property type="entry name" value="Fumarylacetoacetase-like, C-terminal domain"/>
    <property type="match status" value="1"/>
</dbReference>
<sequence length="258" mass="27978">MDIQKAATALMEAEDQKKTIAPFTSSTEEITVEDAYNIQLFQIRQKVAKGAVVVGKKIGLTSKAMQEMLNVCEPDYGHLLDSMMYREGETISLHKYIQPRIEFEIAFVLKKDLKGPGVTMNDVIEATDYVVPALEIIDSRIKDWQIKFEDTVADNGSSAGAIIGRTTAKIDHLDLAAVKMTVTRNGEYLDSADGSAVMGHPAQAVAWLANALGSYGISLYAGEVILSGALSKAIPIEDGDTFTAEFEHIGAVTAAFKK</sequence>
<dbReference type="SUPFAM" id="SSF56529">
    <property type="entry name" value="FAH"/>
    <property type="match status" value="1"/>
</dbReference>
<organism evidence="3 4">
    <name type="scientific">Neobacillus niacini</name>
    <dbReference type="NCBI Taxonomy" id="86668"/>
    <lineage>
        <taxon>Bacteria</taxon>
        <taxon>Bacillati</taxon>
        <taxon>Bacillota</taxon>
        <taxon>Bacilli</taxon>
        <taxon>Bacillales</taxon>
        <taxon>Bacillaceae</taxon>
        <taxon>Neobacillus</taxon>
    </lineage>
</organism>
<dbReference type="InterPro" id="IPR011234">
    <property type="entry name" value="Fumarylacetoacetase-like_C"/>
</dbReference>
<feature type="domain" description="Fumarylacetoacetase-like C-terminal" evidence="2">
    <location>
        <begin position="73"/>
        <end position="254"/>
    </location>
</feature>